<comment type="caution">
    <text evidence="1">The sequence shown here is derived from an EMBL/GenBank/DDBJ whole genome shotgun (WGS) entry which is preliminary data.</text>
</comment>
<accession>A0ACC3ST71</accession>
<sequence length="550" mass="61633">MSLDIVPRITCVEHPGAVRDVDRAILTLGGKEALRKTINSAGQTPIELTLSPEDRFSHPIVSRSITSGHSIVLRVKVKKSLLARHDGDLRKTLAAHCNSYTVVPCAVVNCFVRFREMADYQYNTLNSPFVSKIRSSLYSGDCESKYNLLKVNDAKNASVDAITQLTFSDSQPSATDFDMPPPPRFSRITVPFDYSYRQNPAVHAVTDDTGTTRLVNKSIVQRLFSKVVRWTDAAVPDESYVTKNLPVAKATAANPRLLEIIDLLRTKFEERPIWTRRALEEEALDEELRRMWASHVKFALPYVAFTWKSGPWRATYTKYGINPRKDKAYAKYQTEYFRISPRDEMEGKKPVRSVPLKDEGDSDERKPDADVPTHIFDGIHLPAGRSFQLCDITDPVLADLVQHGGLRDEPDEKDGWYKATTMSKIRRIIRLKLMALWNGQSIKQMDVAKVLEEASDDEAVAAAAAAAEQSADEDVDRARTKQEHGDSNEKAVLHAVSAVSQDGGEKLRELLGILQQDEGEGGPSFVDADEYEIFDEDEEDEEVDDNGDEG</sequence>
<evidence type="ECO:0000313" key="1">
    <source>
        <dbReference type="EMBL" id="KAK9234813.1"/>
    </source>
</evidence>
<gene>
    <name evidence="1" type="ORF">V1525DRAFT_411834</name>
</gene>
<keyword evidence="2" id="KW-1185">Reference proteome</keyword>
<protein>
    <submittedName>
        <fullName evidence="1">RNA polymerase III transcription factor IIIC subunit-domain-containing protein</fullName>
    </submittedName>
</protein>
<name>A0ACC3ST71_LIPKO</name>
<dbReference type="EMBL" id="MU971447">
    <property type="protein sequence ID" value="KAK9234813.1"/>
    <property type="molecule type" value="Genomic_DNA"/>
</dbReference>
<dbReference type="Proteomes" id="UP001433508">
    <property type="component" value="Unassembled WGS sequence"/>
</dbReference>
<proteinExistence type="predicted"/>
<evidence type="ECO:0000313" key="2">
    <source>
        <dbReference type="Proteomes" id="UP001433508"/>
    </source>
</evidence>
<reference evidence="2" key="1">
    <citation type="journal article" date="2024" name="Front. Bioeng. Biotechnol.">
        <title>Genome-scale model development and genomic sequencing of the oleaginous clade Lipomyces.</title>
        <authorList>
            <person name="Czajka J.J."/>
            <person name="Han Y."/>
            <person name="Kim J."/>
            <person name="Mondo S.J."/>
            <person name="Hofstad B.A."/>
            <person name="Robles A."/>
            <person name="Haridas S."/>
            <person name="Riley R."/>
            <person name="LaButti K."/>
            <person name="Pangilinan J."/>
            <person name="Andreopoulos W."/>
            <person name="Lipzen A."/>
            <person name="Yan J."/>
            <person name="Wang M."/>
            <person name="Ng V."/>
            <person name="Grigoriev I.V."/>
            <person name="Spatafora J.W."/>
            <person name="Magnuson J.K."/>
            <person name="Baker S.E."/>
            <person name="Pomraning K.R."/>
        </authorList>
    </citation>
    <scope>NUCLEOTIDE SEQUENCE [LARGE SCALE GENOMIC DNA]</scope>
    <source>
        <strain evidence="2">CBS 7786</strain>
    </source>
</reference>
<organism evidence="1 2">
    <name type="scientific">Lipomyces kononenkoae</name>
    <name type="common">Yeast</name>
    <dbReference type="NCBI Taxonomy" id="34357"/>
    <lineage>
        <taxon>Eukaryota</taxon>
        <taxon>Fungi</taxon>
        <taxon>Dikarya</taxon>
        <taxon>Ascomycota</taxon>
        <taxon>Saccharomycotina</taxon>
        <taxon>Lipomycetes</taxon>
        <taxon>Lipomycetales</taxon>
        <taxon>Lipomycetaceae</taxon>
        <taxon>Lipomyces</taxon>
    </lineage>
</organism>